<feature type="region of interest" description="Disordered" evidence="5">
    <location>
        <begin position="213"/>
        <end position="277"/>
    </location>
</feature>
<dbReference type="EMBL" id="JABXXO010000006">
    <property type="protein sequence ID" value="KAF7776289.1"/>
    <property type="molecule type" value="Genomic_DNA"/>
</dbReference>
<dbReference type="GO" id="GO:0005737">
    <property type="term" value="C:cytoplasm"/>
    <property type="evidence" value="ECO:0007669"/>
    <property type="project" value="UniProtKB-SubCell"/>
</dbReference>
<feature type="region of interest" description="Disordered" evidence="5">
    <location>
        <begin position="610"/>
        <end position="686"/>
    </location>
</feature>
<keyword evidence="2" id="KW-0963">Cytoplasm</keyword>
<evidence type="ECO:0000313" key="7">
    <source>
        <dbReference type="EMBL" id="KAF7776289.1"/>
    </source>
</evidence>
<organism evidence="7 8">
    <name type="scientific">Agaricus bisporus var. burnettii</name>
    <dbReference type="NCBI Taxonomy" id="192524"/>
    <lineage>
        <taxon>Eukaryota</taxon>
        <taxon>Fungi</taxon>
        <taxon>Dikarya</taxon>
        <taxon>Basidiomycota</taxon>
        <taxon>Agaricomycotina</taxon>
        <taxon>Agaricomycetes</taxon>
        <taxon>Agaricomycetidae</taxon>
        <taxon>Agaricales</taxon>
        <taxon>Agaricineae</taxon>
        <taxon>Agaricaceae</taxon>
        <taxon>Agaricus</taxon>
    </lineage>
</organism>
<feature type="region of interest" description="Disordered" evidence="5">
    <location>
        <begin position="376"/>
        <end position="469"/>
    </location>
</feature>
<evidence type="ECO:0000256" key="2">
    <source>
        <dbReference type="ARBA" id="ARBA00022490"/>
    </source>
</evidence>
<reference evidence="7 8" key="1">
    <citation type="journal article" name="Sci. Rep.">
        <title>Telomere-to-telomere assembled and centromere annotated genomes of the two main subspecies of the button mushroom Agaricus bisporus reveal especially polymorphic chromosome ends.</title>
        <authorList>
            <person name="Sonnenberg A.S.M."/>
            <person name="Sedaghat-Telgerd N."/>
            <person name="Lavrijssen B."/>
            <person name="Ohm R.A."/>
            <person name="Hendrickx P.M."/>
            <person name="Scholtmeijer K."/>
            <person name="Baars J.J.P."/>
            <person name="van Peer A."/>
        </authorList>
    </citation>
    <scope>NUCLEOTIDE SEQUENCE [LARGE SCALE GENOMIC DNA]</scope>
    <source>
        <strain evidence="7 8">H119_p4</strain>
    </source>
</reference>
<dbReference type="GO" id="GO:0016787">
    <property type="term" value="F:hydrolase activity"/>
    <property type="evidence" value="ECO:0007669"/>
    <property type="project" value="UniProtKB-KW"/>
</dbReference>
<evidence type="ECO:0000256" key="4">
    <source>
        <dbReference type="ARBA" id="ARBA00022917"/>
    </source>
</evidence>
<feature type="compositionally biased region" description="Basic and acidic residues" evidence="5">
    <location>
        <begin position="164"/>
        <end position="188"/>
    </location>
</feature>
<dbReference type="InterPro" id="IPR015033">
    <property type="entry name" value="HBS1-like_N"/>
</dbReference>
<feature type="region of interest" description="Disordered" evidence="5">
    <location>
        <begin position="476"/>
        <end position="495"/>
    </location>
</feature>
<feature type="compositionally biased region" description="Low complexity" evidence="5">
    <location>
        <begin position="676"/>
        <end position="686"/>
    </location>
</feature>
<gene>
    <name evidence="7" type="ORF">Agabi119p4_4682</name>
</gene>
<comment type="subcellular location">
    <subcellularLocation>
        <location evidence="1">Cytoplasm</location>
    </subcellularLocation>
</comment>
<evidence type="ECO:0000256" key="1">
    <source>
        <dbReference type="ARBA" id="ARBA00004496"/>
    </source>
</evidence>
<feature type="region of interest" description="Disordered" evidence="5">
    <location>
        <begin position="1"/>
        <end position="36"/>
    </location>
</feature>
<feature type="compositionally biased region" description="Acidic residues" evidence="5">
    <location>
        <begin position="14"/>
        <end position="36"/>
    </location>
</feature>
<feature type="compositionally biased region" description="Basic and acidic residues" evidence="5">
    <location>
        <begin position="627"/>
        <end position="637"/>
    </location>
</feature>
<feature type="domain" description="HBS1-like protein N-terminal" evidence="6">
    <location>
        <begin position="14"/>
        <end position="86"/>
    </location>
</feature>
<feature type="compositionally biased region" description="Polar residues" evidence="5">
    <location>
        <begin position="411"/>
        <end position="455"/>
    </location>
</feature>
<keyword evidence="3" id="KW-0378">Hydrolase</keyword>
<evidence type="ECO:0000259" key="6">
    <source>
        <dbReference type="Pfam" id="PF08938"/>
    </source>
</evidence>
<dbReference type="GO" id="GO:0006412">
    <property type="term" value="P:translation"/>
    <property type="evidence" value="ECO:0007669"/>
    <property type="project" value="UniProtKB-KW"/>
</dbReference>
<feature type="compositionally biased region" description="Polar residues" evidence="5">
    <location>
        <begin position="189"/>
        <end position="201"/>
    </location>
</feature>
<feature type="region of interest" description="Disordered" evidence="5">
    <location>
        <begin position="163"/>
        <end position="201"/>
    </location>
</feature>
<dbReference type="Proteomes" id="UP000629468">
    <property type="component" value="Unassembled WGS sequence"/>
</dbReference>
<evidence type="ECO:0000256" key="3">
    <source>
        <dbReference type="ARBA" id="ARBA00022801"/>
    </source>
</evidence>
<protein>
    <recommendedName>
        <fullName evidence="6">HBS1-like protein N-terminal domain-containing protein</fullName>
    </recommendedName>
</protein>
<feature type="region of interest" description="Disordered" evidence="5">
    <location>
        <begin position="289"/>
        <end position="357"/>
    </location>
</feature>
<feature type="compositionally biased region" description="Polar residues" evidence="5">
    <location>
        <begin position="238"/>
        <end position="252"/>
    </location>
</feature>
<dbReference type="Pfam" id="PF08938">
    <property type="entry name" value="HBS1_N"/>
    <property type="match status" value="1"/>
</dbReference>
<feature type="compositionally biased region" description="Polar residues" evidence="5">
    <location>
        <begin position="222"/>
        <end position="231"/>
    </location>
</feature>
<accession>A0A8H7F426</accession>
<sequence length="686" mass="74684">MSRHRDFRNLNINDELDDDALSDGGEEPMTEEQENELYDALEKVRAIIGNAEASGISDTELKDCLWHEYNDVNRAVDWALGERERKRVALERKDSALEYFRSRNLDTNDDQSRVPKIILAQQQAFEQDEEHDSYAQQDHSDLLLEDQASMYFGPYRAELSTITERSELTTESSHRPLRLLERQQEADSSRTTSYGEILQDDSQTQRFFANAMGEETPRQHTKSLPRSNTPDASVPSIRVSSATTQQMSNSSMPALPLEKPLPNRPPSMASKKSKLSSLASSRLSSAASALSASSRDDGTALTGSVKTFPDLRPSPQSELGIVPNVQPPSVTPQTSSKDFGAFTPSSPRSQATGVSEMTAHVQKAIQAALELEEIDQTAIKPERPKLTLAQPQSPAPAKGVPLRSPPPPSELATQQSPRLTTPQHQRPITQSPNSSTLKTVSSTPAVISQRPTSAQMEEVKSDTTSGKPISKLAKLAQQKVSANKAPKLPPPKTEYLVPTANGGTATTAITTSYQSFFSLTDPKRPSYTPKLDVVPIANASAAQPARTSKLALKVKKAGEKPAAKSAAEESVQTTVTPVSPIFQPTTRSHAPPSAFASVLVREDLVMYKPSRRSKERTSDWTNLSDEPQARHTAEHEAIVPNLVPSSGFAFDSPSPDDLVLNARRGTSLAQTKSKKSSMSSTLSSGI</sequence>
<evidence type="ECO:0000256" key="5">
    <source>
        <dbReference type="SAM" id="MobiDB-lite"/>
    </source>
</evidence>
<name>A0A8H7F426_AGABI</name>
<keyword evidence="4" id="KW-0648">Protein biosynthesis</keyword>
<feature type="compositionally biased region" description="Polar residues" evidence="5">
    <location>
        <begin position="331"/>
        <end position="355"/>
    </location>
</feature>
<proteinExistence type="predicted"/>
<dbReference type="AlphaFoldDB" id="A0A8H7F426"/>
<comment type="caution">
    <text evidence="7">The sequence shown here is derived from an EMBL/GenBank/DDBJ whole genome shotgun (WGS) entry which is preliminary data.</text>
</comment>
<evidence type="ECO:0000313" key="8">
    <source>
        <dbReference type="Proteomes" id="UP000629468"/>
    </source>
</evidence>